<protein>
    <submittedName>
        <fullName evidence="2">Uncharacterized protein</fullName>
    </submittedName>
</protein>
<accession>A0A8J3WQR4</accession>
<proteinExistence type="predicted"/>
<dbReference type="AlphaFoldDB" id="A0A8J3WQR4"/>
<name>A0A8J3WQR4_9ACTN</name>
<gene>
    <name evidence="2" type="ORF">Psi01_67210</name>
</gene>
<feature type="region of interest" description="Disordered" evidence="1">
    <location>
        <begin position="14"/>
        <end position="37"/>
    </location>
</feature>
<dbReference type="Proteomes" id="UP000619788">
    <property type="component" value="Unassembled WGS sequence"/>
</dbReference>
<evidence type="ECO:0000313" key="2">
    <source>
        <dbReference type="EMBL" id="GIH96091.1"/>
    </source>
</evidence>
<keyword evidence="3" id="KW-1185">Reference proteome</keyword>
<dbReference type="EMBL" id="BOOJ01000059">
    <property type="protein sequence ID" value="GIH96091.1"/>
    <property type="molecule type" value="Genomic_DNA"/>
</dbReference>
<sequence>MRRIEHHARYIQQILGGQPAQDTPGAAAPTPARDQITKRRYTVDFEAPKHGGRACQAHPLTST</sequence>
<evidence type="ECO:0000256" key="1">
    <source>
        <dbReference type="SAM" id="MobiDB-lite"/>
    </source>
</evidence>
<reference evidence="2 3" key="1">
    <citation type="submission" date="2021-01" db="EMBL/GenBank/DDBJ databases">
        <title>Whole genome shotgun sequence of Planobispora siamensis NBRC 107568.</title>
        <authorList>
            <person name="Komaki H."/>
            <person name="Tamura T."/>
        </authorList>
    </citation>
    <scope>NUCLEOTIDE SEQUENCE [LARGE SCALE GENOMIC DNA]</scope>
    <source>
        <strain evidence="2 3">NBRC 107568</strain>
    </source>
</reference>
<evidence type="ECO:0000313" key="3">
    <source>
        <dbReference type="Proteomes" id="UP000619788"/>
    </source>
</evidence>
<comment type="caution">
    <text evidence="2">The sequence shown here is derived from an EMBL/GenBank/DDBJ whole genome shotgun (WGS) entry which is preliminary data.</text>
</comment>
<organism evidence="2 3">
    <name type="scientific">Planobispora siamensis</name>
    <dbReference type="NCBI Taxonomy" id="936338"/>
    <lineage>
        <taxon>Bacteria</taxon>
        <taxon>Bacillati</taxon>
        <taxon>Actinomycetota</taxon>
        <taxon>Actinomycetes</taxon>
        <taxon>Streptosporangiales</taxon>
        <taxon>Streptosporangiaceae</taxon>
        <taxon>Planobispora</taxon>
    </lineage>
</organism>